<sequence length="229" mass="26684">MSGSSCVKQQQDGCSEPHKSGKDVFTMLDDMQCKTCGWVPVKTVTGFLKVEYVLNHQCETCQFQSFLFRFGDSFVGLILSFMEPRDGSPPDMGRGLGEAPSRPYDEYDYLYCKTCNINLWEFHEELPGVSDQRVFNRKTFYRSMCHECRHLTRGELLEKTYQVLPKCCVCNELVEHDRMFLRLCCRMRHNKKYFHVECSRKHAECPSCRAECKIQFEIPNSDSSLQEDV</sequence>
<reference evidence="1 2" key="1">
    <citation type="journal article" date="2019" name="Sci. Rep.">
        <title>Orb-weaving spider Araneus ventricosus genome elucidates the spidroin gene catalogue.</title>
        <authorList>
            <person name="Kono N."/>
            <person name="Nakamura H."/>
            <person name="Ohtoshi R."/>
            <person name="Moran D.A.P."/>
            <person name="Shinohara A."/>
            <person name="Yoshida Y."/>
            <person name="Fujiwara M."/>
            <person name="Mori M."/>
            <person name="Tomita M."/>
            <person name="Arakawa K."/>
        </authorList>
    </citation>
    <scope>NUCLEOTIDE SEQUENCE [LARGE SCALE GENOMIC DNA]</scope>
</reference>
<comment type="caution">
    <text evidence="1">The sequence shown here is derived from an EMBL/GenBank/DDBJ whole genome shotgun (WGS) entry which is preliminary data.</text>
</comment>
<evidence type="ECO:0000313" key="1">
    <source>
        <dbReference type="EMBL" id="GBM56214.1"/>
    </source>
</evidence>
<proteinExistence type="predicted"/>
<dbReference type="Proteomes" id="UP000499080">
    <property type="component" value="Unassembled WGS sequence"/>
</dbReference>
<accession>A0A4Y2GVU1</accession>
<dbReference type="AlphaFoldDB" id="A0A4Y2GVU1"/>
<protein>
    <submittedName>
        <fullName evidence="1">Uncharacterized protein</fullName>
    </submittedName>
</protein>
<name>A0A4Y2GVU1_ARAVE</name>
<evidence type="ECO:0000313" key="2">
    <source>
        <dbReference type="Proteomes" id="UP000499080"/>
    </source>
</evidence>
<gene>
    <name evidence="1" type="ORF">AVEN_154076_1</name>
</gene>
<keyword evidence="2" id="KW-1185">Reference proteome</keyword>
<organism evidence="1 2">
    <name type="scientific">Araneus ventricosus</name>
    <name type="common">Orbweaver spider</name>
    <name type="synonym">Epeira ventricosa</name>
    <dbReference type="NCBI Taxonomy" id="182803"/>
    <lineage>
        <taxon>Eukaryota</taxon>
        <taxon>Metazoa</taxon>
        <taxon>Ecdysozoa</taxon>
        <taxon>Arthropoda</taxon>
        <taxon>Chelicerata</taxon>
        <taxon>Arachnida</taxon>
        <taxon>Araneae</taxon>
        <taxon>Araneomorphae</taxon>
        <taxon>Entelegynae</taxon>
        <taxon>Araneoidea</taxon>
        <taxon>Araneidae</taxon>
        <taxon>Araneus</taxon>
    </lineage>
</organism>
<dbReference type="EMBL" id="BGPR01100447">
    <property type="protein sequence ID" value="GBM56214.1"/>
    <property type="molecule type" value="Genomic_DNA"/>
</dbReference>